<protein>
    <submittedName>
        <fullName evidence="1">NETI motif-containing protein</fullName>
    </submittedName>
</protein>
<sequence length="66" mass="7714">MKKTNRKREYEVLENETIDQCLNRIKADGFVPVKRTEKPIFKEEIVNGLKKAIPVGRVIIFEAKQL</sequence>
<evidence type="ECO:0000313" key="1">
    <source>
        <dbReference type="EMBL" id="MFC3885441.1"/>
    </source>
</evidence>
<dbReference type="InterPro" id="IPR025930">
    <property type="entry name" value="NETI"/>
</dbReference>
<organism evidence="1 2">
    <name type="scientific">Bacillus songklensis</name>
    <dbReference type="NCBI Taxonomy" id="1069116"/>
    <lineage>
        <taxon>Bacteria</taxon>
        <taxon>Bacillati</taxon>
        <taxon>Bacillota</taxon>
        <taxon>Bacilli</taxon>
        <taxon>Bacillales</taxon>
        <taxon>Bacillaceae</taxon>
        <taxon>Bacillus</taxon>
    </lineage>
</organism>
<evidence type="ECO:0000313" key="2">
    <source>
        <dbReference type="Proteomes" id="UP001595752"/>
    </source>
</evidence>
<dbReference type="RefSeq" id="WP_377917836.1">
    <property type="nucleotide sequence ID" value="NZ_JBHRZT010000070.1"/>
</dbReference>
<accession>A0ABV8B8C4</accession>
<reference evidence="2" key="1">
    <citation type="journal article" date="2019" name="Int. J. Syst. Evol. Microbiol.">
        <title>The Global Catalogue of Microorganisms (GCM) 10K type strain sequencing project: providing services to taxonomists for standard genome sequencing and annotation.</title>
        <authorList>
            <consortium name="The Broad Institute Genomics Platform"/>
            <consortium name="The Broad Institute Genome Sequencing Center for Infectious Disease"/>
            <person name="Wu L."/>
            <person name="Ma J."/>
        </authorList>
    </citation>
    <scope>NUCLEOTIDE SEQUENCE [LARGE SCALE GENOMIC DNA]</scope>
    <source>
        <strain evidence="2">CCUG 61889</strain>
    </source>
</reference>
<dbReference type="EMBL" id="JBHRZT010000070">
    <property type="protein sequence ID" value="MFC3885441.1"/>
    <property type="molecule type" value="Genomic_DNA"/>
</dbReference>
<dbReference type="Pfam" id="PF14044">
    <property type="entry name" value="NETI"/>
    <property type="match status" value="1"/>
</dbReference>
<comment type="caution">
    <text evidence="1">The sequence shown here is derived from an EMBL/GenBank/DDBJ whole genome shotgun (WGS) entry which is preliminary data.</text>
</comment>
<proteinExistence type="predicted"/>
<dbReference type="Proteomes" id="UP001595752">
    <property type="component" value="Unassembled WGS sequence"/>
</dbReference>
<name>A0ABV8B8C4_9BACI</name>
<keyword evidence="2" id="KW-1185">Reference proteome</keyword>
<gene>
    <name evidence="1" type="ORF">ACFOU2_18915</name>
</gene>